<reference evidence="2" key="1">
    <citation type="submission" date="2016-11" db="UniProtKB">
        <authorList>
            <consortium name="WormBaseParasite"/>
        </authorList>
    </citation>
    <scope>IDENTIFICATION</scope>
</reference>
<dbReference type="WBParaSite" id="Hba_07750">
    <property type="protein sequence ID" value="Hba_07750"/>
    <property type="gene ID" value="Hba_07750"/>
</dbReference>
<evidence type="ECO:0000313" key="2">
    <source>
        <dbReference type="WBParaSite" id="Hba_07750"/>
    </source>
</evidence>
<organism evidence="1 2">
    <name type="scientific">Heterorhabditis bacteriophora</name>
    <name type="common">Entomopathogenic nematode worm</name>
    <dbReference type="NCBI Taxonomy" id="37862"/>
    <lineage>
        <taxon>Eukaryota</taxon>
        <taxon>Metazoa</taxon>
        <taxon>Ecdysozoa</taxon>
        <taxon>Nematoda</taxon>
        <taxon>Chromadorea</taxon>
        <taxon>Rhabditida</taxon>
        <taxon>Rhabditina</taxon>
        <taxon>Rhabditomorpha</taxon>
        <taxon>Strongyloidea</taxon>
        <taxon>Heterorhabditidae</taxon>
        <taxon>Heterorhabditis</taxon>
    </lineage>
</organism>
<dbReference type="AlphaFoldDB" id="A0A1I7WRM5"/>
<accession>A0A1I7WRM5</accession>
<evidence type="ECO:0000313" key="1">
    <source>
        <dbReference type="Proteomes" id="UP000095283"/>
    </source>
</evidence>
<sequence>MFFTNVESMTVSAFLMNMASFQFRINLSLIMFY</sequence>
<proteinExistence type="predicted"/>
<name>A0A1I7WRM5_HETBA</name>
<dbReference type="Proteomes" id="UP000095283">
    <property type="component" value="Unplaced"/>
</dbReference>
<keyword evidence="1" id="KW-1185">Reference proteome</keyword>
<protein>
    <submittedName>
        <fullName evidence="2">Uncharacterized protein</fullName>
    </submittedName>
</protein>